<dbReference type="AlphaFoldDB" id="A0A7J7MX51"/>
<proteinExistence type="predicted"/>
<dbReference type="GO" id="GO:0005829">
    <property type="term" value="C:cytosol"/>
    <property type="evidence" value="ECO:0007669"/>
    <property type="project" value="TreeGrafter"/>
</dbReference>
<dbReference type="OrthoDB" id="6718861at2759"/>
<dbReference type="GO" id="GO:0004354">
    <property type="term" value="F:glutamate dehydrogenase (NADP+) activity"/>
    <property type="evidence" value="ECO:0007669"/>
    <property type="project" value="TreeGrafter"/>
</dbReference>
<feature type="domain" description="Glutamate/phenylalanine/leucine/valine/L-tryptophan dehydrogenase C-terminal" evidence="1">
    <location>
        <begin position="193"/>
        <end position="304"/>
    </location>
</feature>
<dbReference type="PANTHER" id="PTHR43571:SF1">
    <property type="entry name" value="NADP-SPECIFIC GLUTAMATE DEHYDROGENASE 1-RELATED"/>
    <property type="match status" value="1"/>
</dbReference>
<dbReference type="InterPro" id="IPR036291">
    <property type="entry name" value="NAD(P)-bd_dom_sf"/>
</dbReference>
<dbReference type="GO" id="GO:0006537">
    <property type="term" value="P:glutamate biosynthetic process"/>
    <property type="evidence" value="ECO:0007669"/>
    <property type="project" value="TreeGrafter"/>
</dbReference>
<evidence type="ECO:0000313" key="2">
    <source>
        <dbReference type="EMBL" id="KAF6159278.1"/>
    </source>
</evidence>
<name>A0A7J7MX51_9MAGN</name>
<reference evidence="2 3" key="1">
    <citation type="journal article" date="2020" name="IScience">
        <title>Genome Sequencing of the Endangered Kingdonia uniflora (Circaeasteraceae, Ranunculales) Reveals Potential Mechanisms of Evolutionary Specialization.</title>
        <authorList>
            <person name="Sun Y."/>
            <person name="Deng T."/>
            <person name="Zhang A."/>
            <person name="Moore M.J."/>
            <person name="Landis J.B."/>
            <person name="Lin N."/>
            <person name="Zhang H."/>
            <person name="Zhang X."/>
            <person name="Huang J."/>
            <person name="Zhang X."/>
            <person name="Sun H."/>
            <person name="Wang H."/>
        </authorList>
    </citation>
    <scope>NUCLEOTIDE SEQUENCE [LARGE SCALE GENOMIC DNA]</scope>
    <source>
        <strain evidence="2">TB1705</strain>
        <tissue evidence="2">Leaf</tissue>
    </source>
</reference>
<dbReference type="EMBL" id="JACGCM010001193">
    <property type="protein sequence ID" value="KAF6159278.1"/>
    <property type="molecule type" value="Genomic_DNA"/>
</dbReference>
<dbReference type="Gene3D" id="3.40.50.720">
    <property type="entry name" value="NAD(P)-binding Rossmann-like Domain"/>
    <property type="match status" value="1"/>
</dbReference>
<dbReference type="InterPro" id="IPR050724">
    <property type="entry name" value="Glu_Leu_Phe_Val_DH"/>
</dbReference>
<dbReference type="PANTHER" id="PTHR43571">
    <property type="entry name" value="NADP-SPECIFIC GLUTAMATE DEHYDROGENASE 1-RELATED"/>
    <property type="match status" value="1"/>
</dbReference>
<accession>A0A7J7MX51</accession>
<dbReference type="Pfam" id="PF00208">
    <property type="entry name" value="ELFV_dehydrog"/>
    <property type="match status" value="1"/>
</dbReference>
<dbReference type="InterPro" id="IPR006096">
    <property type="entry name" value="Glu/Leu/Phe/Val/Trp_DH_C"/>
</dbReference>
<dbReference type="SUPFAM" id="SSF51735">
    <property type="entry name" value="NAD(P)-binding Rossmann-fold domains"/>
    <property type="match status" value="1"/>
</dbReference>
<gene>
    <name evidence="2" type="ORF">GIB67_032049</name>
</gene>
<organism evidence="2 3">
    <name type="scientific">Kingdonia uniflora</name>
    <dbReference type="NCBI Taxonomy" id="39325"/>
    <lineage>
        <taxon>Eukaryota</taxon>
        <taxon>Viridiplantae</taxon>
        <taxon>Streptophyta</taxon>
        <taxon>Embryophyta</taxon>
        <taxon>Tracheophyta</taxon>
        <taxon>Spermatophyta</taxon>
        <taxon>Magnoliopsida</taxon>
        <taxon>Ranunculales</taxon>
        <taxon>Circaeasteraceae</taxon>
        <taxon>Kingdonia</taxon>
    </lineage>
</organism>
<protein>
    <recommendedName>
        <fullName evidence="1">Glutamate/phenylalanine/leucine/valine/L-tryptophan dehydrogenase C-terminal domain-containing protein</fullName>
    </recommendedName>
</protein>
<dbReference type="Proteomes" id="UP000541444">
    <property type="component" value="Unassembled WGS sequence"/>
</dbReference>
<sequence>MIKDLLEKRNTNLEREVLQLIDSDVPLTRDVCSNSTDKSKQSPFVPAQPNCKRKDNVACVTPRENVPKMVLYSNKMGYSPGGAKTEETVKTHQCMLRGVWGDSFMKMILILAWLRDCESNTKEGDGNSDETIDSMDDWIVDEAMEVDPTTTRSDSFLVGHTRSDGTFPMALVAEKVNSDENKLDTFLEIFRLVFFAQLIFAEMNKELKDLRCVISCSRKIAMHVLEKLIAFGALPIIILDFRGYLVDEEGFDFMKVSLLRDIKVQQQNLREYCKTYNRAKYYKDAKPWSKSCGLAFPYATQYEIE</sequence>
<evidence type="ECO:0000313" key="3">
    <source>
        <dbReference type="Proteomes" id="UP000541444"/>
    </source>
</evidence>
<comment type="caution">
    <text evidence="2">The sequence shown here is derived from an EMBL/GenBank/DDBJ whole genome shotgun (WGS) entry which is preliminary data.</text>
</comment>
<keyword evidence="3" id="KW-1185">Reference proteome</keyword>
<evidence type="ECO:0000259" key="1">
    <source>
        <dbReference type="Pfam" id="PF00208"/>
    </source>
</evidence>